<evidence type="ECO:0000313" key="2">
    <source>
        <dbReference type="EMBL" id="KIY46763.1"/>
    </source>
</evidence>
<dbReference type="AlphaFoldDB" id="A0A0D7A7G4"/>
<protein>
    <submittedName>
        <fullName evidence="2">Uncharacterized protein</fullName>
    </submittedName>
</protein>
<reference evidence="2 3" key="1">
    <citation type="journal article" date="2015" name="Fungal Genet. Biol.">
        <title>Evolution of novel wood decay mechanisms in Agaricales revealed by the genome sequences of Fistulina hepatica and Cylindrobasidium torrendii.</title>
        <authorList>
            <person name="Floudas D."/>
            <person name="Held B.W."/>
            <person name="Riley R."/>
            <person name="Nagy L.G."/>
            <person name="Koehler G."/>
            <person name="Ransdell A.S."/>
            <person name="Younus H."/>
            <person name="Chow J."/>
            <person name="Chiniquy J."/>
            <person name="Lipzen A."/>
            <person name="Tritt A."/>
            <person name="Sun H."/>
            <person name="Haridas S."/>
            <person name="LaButti K."/>
            <person name="Ohm R.A."/>
            <person name="Kues U."/>
            <person name="Blanchette R.A."/>
            <person name="Grigoriev I.V."/>
            <person name="Minto R.E."/>
            <person name="Hibbett D.S."/>
        </authorList>
    </citation>
    <scope>NUCLEOTIDE SEQUENCE [LARGE SCALE GENOMIC DNA]</scope>
    <source>
        <strain evidence="2 3">ATCC 64428</strain>
    </source>
</reference>
<sequence length="389" mass="42094">MDTLAEPTRATSKRPSPETSGVASTEGDHRKRFIILTGAGTERHSRALIAMPPNECATEDVLLVVDALASDWCTGLCIYETDDPSQRGESDEHSRLLKRVAELEAVVRELKNKPHPQWTANVASGVDEAGLRASSTLPPPPEIQITSDDTSISGPPLGDDLVLNSSLFTVLADVDNRQRSPLPSPISQSPSPYIYPLTPISLSPDGFPKFHVTISQASPCESEGYQDCDLPTFPRSSPTFSTGLLSPTKELESRNCANASDDCSCVQDQPAYISLLELSVRLRKAAEVLSGSHIHSTGEICSLTRRIAELDFLLTEKLSKGTCAEISTSVIPQHYAAPSVSGGGHSQDYTFLTTSLANSYRPPRNLMNINSQIVPVLDDPLMSWNPVKK</sequence>
<keyword evidence="3" id="KW-1185">Reference proteome</keyword>
<proteinExistence type="predicted"/>
<gene>
    <name evidence="2" type="ORF">FISHEDRAFT_75290</name>
</gene>
<dbReference type="Proteomes" id="UP000054144">
    <property type="component" value="Unassembled WGS sequence"/>
</dbReference>
<feature type="compositionally biased region" description="Polar residues" evidence="1">
    <location>
        <begin position="9"/>
        <end position="23"/>
    </location>
</feature>
<organism evidence="2 3">
    <name type="scientific">Fistulina hepatica ATCC 64428</name>
    <dbReference type="NCBI Taxonomy" id="1128425"/>
    <lineage>
        <taxon>Eukaryota</taxon>
        <taxon>Fungi</taxon>
        <taxon>Dikarya</taxon>
        <taxon>Basidiomycota</taxon>
        <taxon>Agaricomycotina</taxon>
        <taxon>Agaricomycetes</taxon>
        <taxon>Agaricomycetidae</taxon>
        <taxon>Agaricales</taxon>
        <taxon>Fistulinaceae</taxon>
        <taxon>Fistulina</taxon>
    </lineage>
</organism>
<dbReference type="EMBL" id="KN882023">
    <property type="protein sequence ID" value="KIY46763.1"/>
    <property type="molecule type" value="Genomic_DNA"/>
</dbReference>
<dbReference type="OrthoDB" id="2269373at2759"/>
<evidence type="ECO:0000313" key="3">
    <source>
        <dbReference type="Proteomes" id="UP000054144"/>
    </source>
</evidence>
<name>A0A0D7A7G4_9AGAR</name>
<evidence type="ECO:0000256" key="1">
    <source>
        <dbReference type="SAM" id="MobiDB-lite"/>
    </source>
</evidence>
<accession>A0A0D7A7G4</accession>
<feature type="region of interest" description="Disordered" evidence="1">
    <location>
        <begin position="1"/>
        <end position="27"/>
    </location>
</feature>